<dbReference type="PANTHER" id="PTHR45947">
    <property type="entry name" value="SULFOQUINOVOSYL TRANSFERASE SQD2"/>
    <property type="match status" value="1"/>
</dbReference>
<proteinExistence type="predicted"/>
<evidence type="ECO:0000313" key="2">
    <source>
        <dbReference type="EMBL" id="MCW8084354.1"/>
    </source>
</evidence>
<evidence type="ECO:0000313" key="3">
    <source>
        <dbReference type="Proteomes" id="UP001526430"/>
    </source>
</evidence>
<dbReference type="RefSeq" id="WP_301588840.1">
    <property type="nucleotide sequence ID" value="NZ_JAPFQI010000001.1"/>
</dbReference>
<dbReference type="InterPro" id="IPR050194">
    <property type="entry name" value="Glycosyltransferase_grp1"/>
</dbReference>
<gene>
    <name evidence="2" type="ORF">OF850_01830</name>
</gene>
<dbReference type="Gene3D" id="3.40.50.2000">
    <property type="entry name" value="Glycogen Phosphorylase B"/>
    <property type="match status" value="2"/>
</dbReference>
<dbReference type="SUPFAM" id="SSF53756">
    <property type="entry name" value="UDP-Glycosyltransferase/glycogen phosphorylase"/>
    <property type="match status" value="1"/>
</dbReference>
<organism evidence="2 3">
    <name type="scientific">Sabulicella glaciei</name>
    <dbReference type="NCBI Taxonomy" id="2984948"/>
    <lineage>
        <taxon>Bacteria</taxon>
        <taxon>Pseudomonadati</taxon>
        <taxon>Pseudomonadota</taxon>
        <taxon>Alphaproteobacteria</taxon>
        <taxon>Acetobacterales</taxon>
        <taxon>Acetobacteraceae</taxon>
        <taxon>Sabulicella</taxon>
    </lineage>
</organism>
<name>A0ABT3NS01_9PROT</name>
<dbReference type="Pfam" id="PF13439">
    <property type="entry name" value="Glyco_transf_4"/>
    <property type="match status" value="1"/>
</dbReference>
<protein>
    <submittedName>
        <fullName evidence="2">Glycosyltransferase family 1 protein</fullName>
    </submittedName>
</protein>
<evidence type="ECO:0000259" key="1">
    <source>
        <dbReference type="Pfam" id="PF13439"/>
    </source>
</evidence>
<dbReference type="InterPro" id="IPR028098">
    <property type="entry name" value="Glyco_trans_4-like_N"/>
</dbReference>
<dbReference type="EMBL" id="JAPFQI010000001">
    <property type="protein sequence ID" value="MCW8084354.1"/>
    <property type="molecule type" value="Genomic_DNA"/>
</dbReference>
<dbReference type="Proteomes" id="UP001526430">
    <property type="component" value="Unassembled WGS sequence"/>
</dbReference>
<sequence>MAASGEAPIRLLFISDAWRPQVNGVVRTLEAVAGSLREAGDAVEVIGPDRFRSLPMPFYPEIRLALRPGRDIPRMVEEAAPTHLHIATEGPLGLAARRLCLQRGWQFTTSFHTRFAEYVEARTRIPASLTWAWLRRFHRPAGATFAATATLREELTTRGFRHILAWTRGVDLALFRREGRRDAWDGLARPIWLHAGRVAVEKNIEAFLRLDLPGTKVVVGDGPRRPALQAAFPDAHFAGWRHGEALADAYRSADVLVFPSRTDTFGLVMLEAMACGTPVAGFPVMGPRDVVGEGGAVDEDLSRACHLALEVPREAALAVARRHSWEAAARMLRDGLVPMRV</sequence>
<accession>A0ABT3NS01</accession>
<feature type="domain" description="Glycosyltransferase subfamily 4-like N-terminal" evidence="1">
    <location>
        <begin position="22"/>
        <end position="173"/>
    </location>
</feature>
<dbReference type="PANTHER" id="PTHR45947:SF3">
    <property type="entry name" value="SULFOQUINOVOSYL TRANSFERASE SQD2"/>
    <property type="match status" value="1"/>
</dbReference>
<comment type="caution">
    <text evidence="2">The sequence shown here is derived from an EMBL/GenBank/DDBJ whole genome shotgun (WGS) entry which is preliminary data.</text>
</comment>
<dbReference type="Pfam" id="PF13692">
    <property type="entry name" value="Glyco_trans_1_4"/>
    <property type="match status" value="1"/>
</dbReference>
<dbReference type="CDD" id="cd03814">
    <property type="entry name" value="GT4-like"/>
    <property type="match status" value="1"/>
</dbReference>
<reference evidence="2 3" key="1">
    <citation type="submission" date="2022-10" db="EMBL/GenBank/DDBJ databases">
        <title>Roseococcus glaciei nov., sp. nov., isolated from glacier.</title>
        <authorList>
            <person name="Liu Q."/>
            <person name="Xin Y.-H."/>
        </authorList>
    </citation>
    <scope>NUCLEOTIDE SEQUENCE [LARGE SCALE GENOMIC DNA]</scope>
    <source>
        <strain evidence="2 3">MDT2-1-1</strain>
    </source>
</reference>
<keyword evidence="3" id="KW-1185">Reference proteome</keyword>